<reference evidence="2 3" key="1">
    <citation type="submission" date="2015-07" db="EMBL/GenBank/DDBJ databases">
        <title>The draft genome sequence of Leadbetterella sp. JN14-9.</title>
        <authorList>
            <person name="Liu Y."/>
            <person name="Du J."/>
            <person name="Shao Z."/>
        </authorList>
    </citation>
    <scope>NUCLEOTIDE SEQUENCE [LARGE SCALE GENOMIC DNA]</scope>
    <source>
        <strain evidence="2 3">JN14-9</strain>
    </source>
</reference>
<dbReference type="InterPro" id="IPR013149">
    <property type="entry name" value="ADH-like_C"/>
</dbReference>
<evidence type="ECO:0000313" key="2">
    <source>
        <dbReference type="EMBL" id="KPM48465.1"/>
    </source>
</evidence>
<dbReference type="OrthoDB" id="9787435at2"/>
<evidence type="ECO:0000313" key="3">
    <source>
        <dbReference type="Proteomes" id="UP000050454"/>
    </source>
</evidence>
<dbReference type="InterPro" id="IPR029069">
    <property type="entry name" value="HotDog_dom_sf"/>
</dbReference>
<proteinExistence type="predicted"/>
<dbReference type="AlphaFoldDB" id="A0A0P7BUJ7"/>
<dbReference type="InterPro" id="IPR013154">
    <property type="entry name" value="ADH-like_N"/>
</dbReference>
<protein>
    <submittedName>
        <fullName evidence="2">Zn-dependent oxidoreductase</fullName>
    </submittedName>
</protein>
<dbReference type="InterPro" id="IPR020843">
    <property type="entry name" value="ER"/>
</dbReference>
<dbReference type="PANTHER" id="PTHR43677:SF4">
    <property type="entry name" value="QUINONE OXIDOREDUCTASE-LIKE PROTEIN 2"/>
    <property type="match status" value="1"/>
</dbReference>
<dbReference type="Pfam" id="PF00107">
    <property type="entry name" value="ADH_zinc_N"/>
    <property type="match status" value="1"/>
</dbReference>
<comment type="caution">
    <text evidence="2">The sequence shown here is derived from an EMBL/GenBank/DDBJ whole genome shotgun (WGS) entry which is preliminary data.</text>
</comment>
<dbReference type="PATRIC" id="fig|1605367.3.peg.2871"/>
<dbReference type="Gene3D" id="3.90.180.10">
    <property type="entry name" value="Medium-chain alcohol dehydrogenases, catalytic domain"/>
    <property type="match status" value="1"/>
</dbReference>
<dbReference type="InterPro" id="IPR011032">
    <property type="entry name" value="GroES-like_sf"/>
</dbReference>
<dbReference type="SMART" id="SM00829">
    <property type="entry name" value="PKS_ER"/>
    <property type="match status" value="1"/>
</dbReference>
<dbReference type="STRING" id="1605367.AFM12_07490"/>
<dbReference type="Pfam" id="PF01575">
    <property type="entry name" value="MaoC_dehydratas"/>
    <property type="match status" value="1"/>
</dbReference>
<dbReference type="InterPro" id="IPR039375">
    <property type="entry name" value="NodN-like"/>
</dbReference>
<keyword evidence="3" id="KW-1185">Reference proteome</keyword>
<feature type="domain" description="Enoyl reductase (ER)" evidence="1">
    <location>
        <begin position="10"/>
        <end position="322"/>
    </location>
</feature>
<dbReference type="InterPro" id="IPR036291">
    <property type="entry name" value="NAD(P)-bd_dom_sf"/>
</dbReference>
<evidence type="ECO:0000259" key="1">
    <source>
        <dbReference type="SMART" id="SM00829"/>
    </source>
</evidence>
<dbReference type="SUPFAM" id="SSF51735">
    <property type="entry name" value="NAD(P)-binding Rossmann-fold domains"/>
    <property type="match status" value="1"/>
</dbReference>
<dbReference type="GO" id="GO:0016491">
    <property type="term" value="F:oxidoreductase activity"/>
    <property type="evidence" value="ECO:0007669"/>
    <property type="project" value="InterPro"/>
</dbReference>
<dbReference type="InterPro" id="IPR051397">
    <property type="entry name" value="Zn-ADH-like_protein"/>
</dbReference>
<sequence length="494" mass="53555">MKALVCESFGKPENLSLKEVTLPQIAANEVLISVKACGLNFPDTLIIQNLYQFRPELPFSPGGEVSGLIEAVGEQVKKFKVGDSVFTLCKWGGFAEKLIVDEAMVSPIISGMDFINAAATSYNYGTSFHALKDRGFLKKGETLLVLGAAGGVGLAAVELGKIMGAIVIAAASSDEKLEACRAKGADELINYEKEELKTKVKELTDGKGVDVVFDPVGGKYTNLAMRTLGWGGRYLVVGFANDEIPQIPLNIPLLKGASITGVFWSRFSKEEPERSKANLKELGRLYTEGKIKAHISKVYPLDDGAQALQDLMDRKVIGKAVVIPVTKEEAEIVPVSAIEKSSKQPLLFSSKEAVKAFIGKEIGVSNWVEVTQQMIDLFAEATADHQWIHIDTEKAKSSPFKGTIAHGYLTLSLIPKLMSQVYQAPFSAMGINYGTEKVRFVNPVPSGSQIRAKALLKHVSEVRNGGLKMIVDATIEIKGQEKPACFAEVITVLY</sequence>
<dbReference type="EMBL" id="LGTQ01000006">
    <property type="protein sequence ID" value="KPM48465.1"/>
    <property type="molecule type" value="Genomic_DNA"/>
</dbReference>
<dbReference type="CDD" id="cd03450">
    <property type="entry name" value="NodN"/>
    <property type="match status" value="1"/>
</dbReference>
<dbReference type="SUPFAM" id="SSF54637">
    <property type="entry name" value="Thioesterase/thiol ester dehydrase-isomerase"/>
    <property type="match status" value="1"/>
</dbReference>
<dbReference type="Pfam" id="PF08240">
    <property type="entry name" value="ADH_N"/>
    <property type="match status" value="1"/>
</dbReference>
<accession>A0A0P7BUJ7</accession>
<dbReference type="InterPro" id="IPR002539">
    <property type="entry name" value="MaoC-like_dom"/>
</dbReference>
<dbReference type="CDD" id="cd08241">
    <property type="entry name" value="QOR1"/>
    <property type="match status" value="1"/>
</dbReference>
<dbReference type="SUPFAM" id="SSF50129">
    <property type="entry name" value="GroES-like"/>
    <property type="match status" value="1"/>
</dbReference>
<gene>
    <name evidence="2" type="ORF">AFM12_07490</name>
</gene>
<dbReference type="Proteomes" id="UP000050454">
    <property type="component" value="Unassembled WGS sequence"/>
</dbReference>
<name>A0A0P7BUJ7_9BACT</name>
<dbReference type="PANTHER" id="PTHR43677">
    <property type="entry name" value="SHORT-CHAIN DEHYDROGENASE/REDUCTASE"/>
    <property type="match status" value="1"/>
</dbReference>
<dbReference type="Gene3D" id="3.40.50.720">
    <property type="entry name" value="NAD(P)-binding Rossmann-like Domain"/>
    <property type="match status" value="1"/>
</dbReference>
<dbReference type="RefSeq" id="WP_055146105.1">
    <property type="nucleotide sequence ID" value="NZ_JXSZ01000006.1"/>
</dbReference>
<dbReference type="Gene3D" id="3.10.129.10">
    <property type="entry name" value="Hotdog Thioesterase"/>
    <property type="match status" value="1"/>
</dbReference>
<organism evidence="2 3">
    <name type="scientific">Jiulongibacter sediminis</name>
    <dbReference type="NCBI Taxonomy" id="1605367"/>
    <lineage>
        <taxon>Bacteria</taxon>
        <taxon>Pseudomonadati</taxon>
        <taxon>Bacteroidota</taxon>
        <taxon>Cytophagia</taxon>
        <taxon>Cytophagales</taxon>
        <taxon>Leadbetterellaceae</taxon>
        <taxon>Jiulongibacter</taxon>
    </lineage>
</organism>